<dbReference type="RefSeq" id="WP_262386484.1">
    <property type="nucleotide sequence ID" value="NZ_CP143423.1"/>
</dbReference>
<dbReference type="PANTHER" id="PTHR28152:SF1">
    <property type="entry name" value="HYDROXYACYL-THIOESTER DEHYDRATASE TYPE 2, MITOCHONDRIAL"/>
    <property type="match status" value="1"/>
</dbReference>
<dbReference type="Gene3D" id="3.10.129.10">
    <property type="entry name" value="Hotdog Thioesterase"/>
    <property type="match status" value="2"/>
</dbReference>
<evidence type="ECO:0000313" key="3">
    <source>
        <dbReference type="Proteomes" id="UP001318682"/>
    </source>
</evidence>
<evidence type="ECO:0000259" key="1">
    <source>
        <dbReference type="Pfam" id="PF13452"/>
    </source>
</evidence>
<dbReference type="InterPro" id="IPR039569">
    <property type="entry name" value="FAS1-like_DH_region"/>
</dbReference>
<dbReference type="EMBL" id="CP143423">
    <property type="protein sequence ID" value="WVX48444.1"/>
    <property type="molecule type" value="Genomic_DNA"/>
</dbReference>
<protein>
    <recommendedName>
        <fullName evidence="1">FAS1-like dehydratase domain-containing protein</fullName>
    </recommendedName>
</protein>
<evidence type="ECO:0000313" key="2">
    <source>
        <dbReference type="EMBL" id="WVX48444.1"/>
    </source>
</evidence>
<gene>
    <name evidence="2" type="ORF">ROLI_015240</name>
</gene>
<keyword evidence="3" id="KW-1185">Reference proteome</keyword>
<feature type="domain" description="FAS1-like dehydratase" evidence="1">
    <location>
        <begin position="67"/>
        <end position="150"/>
    </location>
</feature>
<accession>A0ABZ2BU90</accession>
<dbReference type="InterPro" id="IPR052741">
    <property type="entry name" value="Mitochondrial_HTD2"/>
</dbReference>
<sequence length="292" mass="31990">MSLMDGASEIAMTNSASGVGRKEQHVGVLSLALANMVHGAVAHGLSAACDIREGAPMPHLWHWAGFPETVPLSELARNGHPAMGGFLPELSFERRMWAGGHLRFSGRLHIGEPLHRSSEILAVTRKAGATGEMVFITVQHVVTGEAGGRVDEVQDIVYLDIPDRFTAPKKKPVPQDLLFDETVTMNEVRLFRFSAATYNAHRIHYDLDYTRKVEKYPALIVHGPMQAMMLLDAGERHSGKSACGFRFRGVHPMFHDQDLRLTGTVDLATKAMVLGTAAPAGFLGMQARMEWA</sequence>
<dbReference type="SUPFAM" id="SSF54637">
    <property type="entry name" value="Thioesterase/thiol ester dehydrase-isomerase"/>
    <property type="match status" value="1"/>
</dbReference>
<reference evidence="3" key="1">
    <citation type="submission" date="2024-01" db="EMBL/GenBank/DDBJ databases">
        <title>Roseobacter fucihabitans sp. nov., isolated from the brown alga Fucus spiralis.</title>
        <authorList>
            <person name="Hahnke S."/>
            <person name="Berger M."/>
            <person name="Schlingloff A."/>
            <person name="Athale I."/>
            <person name="Neumann-Schaal M."/>
            <person name="Adenaya A."/>
            <person name="Poehlein A."/>
            <person name="Daniel R."/>
            <person name="Pertersen J."/>
            <person name="Brinkhoff T."/>
        </authorList>
    </citation>
    <scope>NUCLEOTIDE SEQUENCE [LARGE SCALE GENOMIC DNA]</scope>
    <source>
        <strain evidence="3">B14</strain>
    </source>
</reference>
<name>A0ABZ2BU90_9RHOB</name>
<dbReference type="Proteomes" id="UP001318682">
    <property type="component" value="Chromosome"/>
</dbReference>
<organism evidence="2 3">
    <name type="scientific">Roseobacter fucihabitans</name>
    <dbReference type="NCBI Taxonomy" id="1537242"/>
    <lineage>
        <taxon>Bacteria</taxon>
        <taxon>Pseudomonadati</taxon>
        <taxon>Pseudomonadota</taxon>
        <taxon>Alphaproteobacteria</taxon>
        <taxon>Rhodobacterales</taxon>
        <taxon>Roseobacteraceae</taxon>
        <taxon>Roseobacter</taxon>
    </lineage>
</organism>
<dbReference type="PANTHER" id="PTHR28152">
    <property type="entry name" value="HYDROXYACYL-THIOESTER DEHYDRATASE TYPE 2, MITOCHONDRIAL"/>
    <property type="match status" value="1"/>
</dbReference>
<dbReference type="InterPro" id="IPR029069">
    <property type="entry name" value="HotDog_dom_sf"/>
</dbReference>
<dbReference type="Pfam" id="PF13452">
    <property type="entry name" value="FAS1_DH_region"/>
    <property type="match status" value="1"/>
</dbReference>
<proteinExistence type="predicted"/>